<keyword evidence="6 9" id="KW-0326">Glycosidase</keyword>
<keyword evidence="1" id="KW-0732">Signal</keyword>
<evidence type="ECO:0000256" key="2">
    <source>
        <dbReference type="ARBA" id="ARBA00022801"/>
    </source>
</evidence>
<dbReference type="Gene3D" id="3.20.20.40">
    <property type="entry name" value="1, 4-beta cellobiohydrolase"/>
    <property type="match status" value="1"/>
</dbReference>
<sequence>MPALYGDLVTNGSFTAGTAGWWSGDPAMITLNAPGTGLEATATTDAVNLWDAPLGQDNITLRPGCTYTLSFTARASQPGTSLRAQVGLGADPWTAAVDQTVTLSAVDRHFVLPFTSNLETAQAQVSFQFGQGTAVTVHLTEVRLTCSTAREGFFIDPDSNAAKWVAANPDDPRAAKIGQSVSRRPAARWFGDWSKDVRAEVDAYVTAAAAIGRLPILTAYNMVNRDNGGQSSGGAASPDEYRAWIDAFAAGIGDRPAIVIVEPDSLAQLGNLPAETARAERTSLVAHAAEALAACPLVSAYLDGGNATWVTPDAMAERLSAAQVSKVRGFAVGVANFHATDVSCTYGHQVAQALSSLGMPGARFVIDTSRNGNGSLGANGQHVHWCNPAGRRLGVPSSIGVGGAEYLLWIKNAGDSDGGCGIAPDTPAGTFSPYLAERLINGQ</sequence>
<evidence type="ECO:0000256" key="3">
    <source>
        <dbReference type="ARBA" id="ARBA00023001"/>
    </source>
</evidence>
<organism evidence="11 12">
    <name type="scientific">Streptomyces griseochromogenes</name>
    <dbReference type="NCBI Taxonomy" id="68214"/>
    <lineage>
        <taxon>Bacteria</taxon>
        <taxon>Bacillati</taxon>
        <taxon>Actinomycetota</taxon>
        <taxon>Actinomycetes</taxon>
        <taxon>Kitasatosporales</taxon>
        <taxon>Streptomycetaceae</taxon>
        <taxon>Streptomyces</taxon>
    </lineage>
</organism>
<dbReference type="PRINTS" id="PR00733">
    <property type="entry name" value="GLHYDRLASE6"/>
</dbReference>
<reference evidence="11 12" key="1">
    <citation type="submission" date="2021-03" db="EMBL/GenBank/DDBJ databases">
        <title>Genomic Encyclopedia of Type Strains, Phase IV (KMG-IV): sequencing the most valuable type-strain genomes for metagenomic binning, comparative biology and taxonomic classification.</title>
        <authorList>
            <person name="Goeker M."/>
        </authorList>
    </citation>
    <scope>NUCLEOTIDE SEQUENCE [LARGE SCALE GENOMIC DNA]</scope>
    <source>
        <strain evidence="11 12">DSM 40499</strain>
    </source>
</reference>
<evidence type="ECO:0000256" key="1">
    <source>
        <dbReference type="ARBA" id="ARBA00022729"/>
    </source>
</evidence>
<evidence type="ECO:0000313" key="11">
    <source>
        <dbReference type="EMBL" id="MBP2056316.1"/>
    </source>
</evidence>
<keyword evidence="7 9" id="KW-0624">Polysaccharide degradation</keyword>
<keyword evidence="12" id="KW-1185">Reference proteome</keyword>
<gene>
    <name evidence="11" type="ORF">J2Z21_009334</name>
</gene>
<dbReference type="RefSeq" id="WP_079147130.1">
    <property type="nucleotide sequence ID" value="NZ_CP016279.1"/>
</dbReference>
<dbReference type="Pfam" id="PF02018">
    <property type="entry name" value="CBM_4_9"/>
    <property type="match status" value="1"/>
</dbReference>
<evidence type="ECO:0000256" key="7">
    <source>
        <dbReference type="ARBA" id="ARBA00023326"/>
    </source>
</evidence>
<keyword evidence="5 9" id="KW-0119">Carbohydrate metabolism</keyword>
<dbReference type="SUPFAM" id="SSF51989">
    <property type="entry name" value="Glycosyl hydrolases family 6, cellulases"/>
    <property type="match status" value="1"/>
</dbReference>
<dbReference type="InterPro" id="IPR036434">
    <property type="entry name" value="Beta_cellobiohydrolase_sf"/>
</dbReference>
<dbReference type="InterPro" id="IPR001524">
    <property type="entry name" value="Glyco_hydro_6_CS"/>
</dbReference>
<keyword evidence="2 9" id="KW-0378">Hydrolase</keyword>
<evidence type="ECO:0000256" key="6">
    <source>
        <dbReference type="ARBA" id="ARBA00023295"/>
    </source>
</evidence>
<dbReference type="PANTHER" id="PTHR34876:SF4">
    <property type="entry name" value="1,4-BETA-D-GLUCAN CELLOBIOHYDROLASE C-RELATED"/>
    <property type="match status" value="1"/>
</dbReference>
<evidence type="ECO:0000259" key="10">
    <source>
        <dbReference type="Pfam" id="PF02018"/>
    </source>
</evidence>
<dbReference type="EC" id="3.2.1.-" evidence="9"/>
<feature type="active site" description="Proton donor" evidence="8">
    <location>
        <position position="264"/>
    </location>
</feature>
<dbReference type="Pfam" id="PF01341">
    <property type="entry name" value="Glyco_hydro_6"/>
    <property type="match status" value="1"/>
</dbReference>
<evidence type="ECO:0000256" key="4">
    <source>
        <dbReference type="ARBA" id="ARBA00023157"/>
    </source>
</evidence>
<dbReference type="EMBL" id="JAGGLP010000044">
    <property type="protein sequence ID" value="MBP2056316.1"/>
    <property type="molecule type" value="Genomic_DNA"/>
</dbReference>
<dbReference type="InterPro" id="IPR016288">
    <property type="entry name" value="Beta_cellobiohydrolase"/>
</dbReference>
<protein>
    <recommendedName>
        <fullName evidence="9">Glucanase</fullName>
        <ecNumber evidence="9">3.2.1.-</ecNumber>
    </recommendedName>
</protein>
<accession>A0ABS4M9G3</accession>
<evidence type="ECO:0000256" key="9">
    <source>
        <dbReference type="RuleBase" id="RU361186"/>
    </source>
</evidence>
<feature type="domain" description="CBM-cenC" evidence="10">
    <location>
        <begin position="7"/>
        <end position="129"/>
    </location>
</feature>
<dbReference type="Gene3D" id="2.60.120.260">
    <property type="entry name" value="Galactose-binding domain-like"/>
    <property type="match status" value="1"/>
</dbReference>
<dbReference type="GO" id="GO:0008810">
    <property type="term" value="F:cellulase activity"/>
    <property type="evidence" value="ECO:0007669"/>
    <property type="project" value="UniProtKB-EC"/>
</dbReference>
<dbReference type="SUPFAM" id="SSF49785">
    <property type="entry name" value="Galactose-binding domain-like"/>
    <property type="match status" value="1"/>
</dbReference>
<evidence type="ECO:0000256" key="8">
    <source>
        <dbReference type="PROSITE-ProRule" id="PRU10057"/>
    </source>
</evidence>
<keyword evidence="3 9" id="KW-0136">Cellulose degradation</keyword>
<evidence type="ECO:0000313" key="12">
    <source>
        <dbReference type="Proteomes" id="UP001519309"/>
    </source>
</evidence>
<comment type="caution">
    <text evidence="11">The sequence shown here is derived from an EMBL/GenBank/DDBJ whole genome shotgun (WGS) entry which is preliminary data.</text>
</comment>
<dbReference type="InterPro" id="IPR003305">
    <property type="entry name" value="CenC_carb-bd"/>
</dbReference>
<dbReference type="PROSITE" id="PS00656">
    <property type="entry name" value="GLYCOSYL_HYDROL_F6_2"/>
    <property type="match status" value="1"/>
</dbReference>
<name>A0ABS4M9G3_9ACTN</name>
<evidence type="ECO:0000256" key="5">
    <source>
        <dbReference type="ARBA" id="ARBA00023277"/>
    </source>
</evidence>
<dbReference type="InterPro" id="IPR008979">
    <property type="entry name" value="Galactose-bd-like_sf"/>
</dbReference>
<dbReference type="PANTHER" id="PTHR34876">
    <property type="match status" value="1"/>
</dbReference>
<dbReference type="Proteomes" id="UP001519309">
    <property type="component" value="Unassembled WGS sequence"/>
</dbReference>
<proteinExistence type="inferred from homology"/>
<keyword evidence="4" id="KW-1015">Disulfide bond</keyword>
<dbReference type="PIRSF" id="PIRSF001100">
    <property type="entry name" value="Beta_cellobiohydrolase"/>
    <property type="match status" value="1"/>
</dbReference>
<comment type="similarity">
    <text evidence="9">Belongs to the glycosyl hydrolase family 6.</text>
</comment>